<dbReference type="AlphaFoldDB" id="A0A9W6GKT2"/>
<dbReference type="Gene3D" id="2.20.180.10">
    <property type="entry name" value="putative fmn-dependent nitroreductase like domains"/>
    <property type="match status" value="1"/>
</dbReference>
<evidence type="ECO:0000313" key="4">
    <source>
        <dbReference type="EMBL" id="GLI56933.1"/>
    </source>
</evidence>
<dbReference type="SUPFAM" id="SSF55469">
    <property type="entry name" value="FMN-dependent nitroreductase-like"/>
    <property type="match status" value="1"/>
</dbReference>
<evidence type="ECO:0000256" key="2">
    <source>
        <dbReference type="ARBA" id="ARBA00023002"/>
    </source>
</evidence>
<dbReference type="EMBL" id="BSDY01000011">
    <property type="protein sequence ID" value="GLI56933.1"/>
    <property type="molecule type" value="Genomic_DNA"/>
</dbReference>
<gene>
    <name evidence="4" type="ORF">PM10SUCC1_24470</name>
</gene>
<evidence type="ECO:0000259" key="3">
    <source>
        <dbReference type="Pfam" id="PF00881"/>
    </source>
</evidence>
<dbReference type="InterPro" id="IPR029479">
    <property type="entry name" value="Nitroreductase"/>
</dbReference>
<protein>
    <recommendedName>
        <fullName evidence="3">Nitroreductase domain-containing protein</fullName>
    </recommendedName>
</protein>
<evidence type="ECO:0000256" key="1">
    <source>
        <dbReference type="ARBA" id="ARBA00007118"/>
    </source>
</evidence>
<dbReference type="Pfam" id="PF00881">
    <property type="entry name" value="Nitroreductase"/>
    <property type="match status" value="1"/>
</dbReference>
<keyword evidence="2" id="KW-0560">Oxidoreductase</keyword>
<dbReference type="InterPro" id="IPR000415">
    <property type="entry name" value="Nitroreductase-like"/>
</dbReference>
<accession>A0A9W6GKT2</accession>
<proteinExistence type="inferred from homology"/>
<dbReference type="PANTHER" id="PTHR43673">
    <property type="entry name" value="NAD(P)H NITROREDUCTASE YDGI-RELATED"/>
    <property type="match status" value="1"/>
</dbReference>
<feature type="domain" description="Nitroreductase" evidence="3">
    <location>
        <begin position="8"/>
        <end position="149"/>
    </location>
</feature>
<dbReference type="GO" id="GO:0016491">
    <property type="term" value="F:oxidoreductase activity"/>
    <property type="evidence" value="ECO:0007669"/>
    <property type="project" value="UniProtKB-KW"/>
</dbReference>
<name>A0A9W6GKT2_9FUSO</name>
<keyword evidence="5" id="KW-1185">Reference proteome</keyword>
<dbReference type="Gene3D" id="3.40.109.10">
    <property type="entry name" value="NADH Oxidase"/>
    <property type="match status" value="1"/>
</dbReference>
<dbReference type="PANTHER" id="PTHR43673:SF10">
    <property type="entry name" value="NADH DEHYDROGENASE_NAD(P)H NITROREDUCTASE XCC3605-RELATED"/>
    <property type="match status" value="1"/>
</dbReference>
<sequence length="190" mass="21535">MIKDLIVKNRSYRSFTSKEISQEELTEMMECGRLGAAARNLQGIKYALVTDRATCSEIFPHTAWAGAIEWNPTAEESPRAYIVMCGDSELFLNQPLLYFDMGVAAQNILLRASEMGYGGCLLGAFNKAKVKEILDIEDRYSVEILIALGEPNEEVRLVEAIEGDTTYYRDEENIHYVPKRSVEELIIKRK</sequence>
<reference evidence="4" key="1">
    <citation type="submission" date="2022-12" db="EMBL/GenBank/DDBJ databases">
        <title>Reference genome sequencing for broad-spectrum identification of bacterial and archaeal isolates by mass spectrometry.</title>
        <authorList>
            <person name="Sekiguchi Y."/>
            <person name="Tourlousse D.M."/>
        </authorList>
    </citation>
    <scope>NUCLEOTIDE SEQUENCE</scope>
    <source>
        <strain evidence="4">10succ1</strain>
    </source>
</reference>
<dbReference type="InterPro" id="IPR023312">
    <property type="entry name" value="Put_nitroreductase_C_bac"/>
</dbReference>
<evidence type="ECO:0000313" key="5">
    <source>
        <dbReference type="Proteomes" id="UP001144471"/>
    </source>
</evidence>
<dbReference type="Proteomes" id="UP001144471">
    <property type="component" value="Unassembled WGS sequence"/>
</dbReference>
<comment type="caution">
    <text evidence="4">The sequence shown here is derived from an EMBL/GenBank/DDBJ whole genome shotgun (WGS) entry which is preliminary data.</text>
</comment>
<dbReference type="RefSeq" id="WP_281836340.1">
    <property type="nucleotide sequence ID" value="NZ_BSDY01000011.1"/>
</dbReference>
<comment type="similarity">
    <text evidence="1">Belongs to the nitroreductase family.</text>
</comment>
<organism evidence="4 5">
    <name type="scientific">Propionigenium maris DSM 9537</name>
    <dbReference type="NCBI Taxonomy" id="1123000"/>
    <lineage>
        <taxon>Bacteria</taxon>
        <taxon>Fusobacteriati</taxon>
        <taxon>Fusobacteriota</taxon>
        <taxon>Fusobacteriia</taxon>
        <taxon>Fusobacteriales</taxon>
        <taxon>Fusobacteriaceae</taxon>
        <taxon>Propionigenium</taxon>
    </lineage>
</organism>